<keyword evidence="2" id="KW-0732">Signal</keyword>
<sequence length="186" mass="20262">MFLKNLLVFSLTLSYLISQVLTLTCYKSDSFNPKEPGEETEECEEGNVCLRYVEMSEGTPENDTMKCGTKEECEAGISEGTVAHCLVCETDKCIPEITGGAGGDGGGDASTEEEVTDESTETDDSDESEEPPLYSPPETTTLIVKKNVKKTAKNKKKKSSSPERLYCPSIGVSLVFLLYFLLSPNV</sequence>
<reference evidence="3 4" key="1">
    <citation type="journal article" date="2021" name="BMC Biol.">
        <title>Horizontally acquired antibacterial genes associated with adaptive radiation of ladybird beetles.</title>
        <authorList>
            <person name="Li H.S."/>
            <person name="Tang X.F."/>
            <person name="Huang Y.H."/>
            <person name="Xu Z.Y."/>
            <person name="Chen M.L."/>
            <person name="Du X.Y."/>
            <person name="Qiu B.Y."/>
            <person name="Chen P.T."/>
            <person name="Zhang W."/>
            <person name="Slipinski A."/>
            <person name="Escalona H.E."/>
            <person name="Waterhouse R.M."/>
            <person name="Zwick A."/>
            <person name="Pang H."/>
        </authorList>
    </citation>
    <scope>NUCLEOTIDE SEQUENCE [LARGE SCALE GENOMIC DNA]</scope>
    <source>
        <strain evidence="3">SYSU2018</strain>
    </source>
</reference>
<organism evidence="3 4">
    <name type="scientific">Cryptolaemus montrouzieri</name>
    <dbReference type="NCBI Taxonomy" id="559131"/>
    <lineage>
        <taxon>Eukaryota</taxon>
        <taxon>Metazoa</taxon>
        <taxon>Ecdysozoa</taxon>
        <taxon>Arthropoda</taxon>
        <taxon>Hexapoda</taxon>
        <taxon>Insecta</taxon>
        <taxon>Pterygota</taxon>
        <taxon>Neoptera</taxon>
        <taxon>Endopterygota</taxon>
        <taxon>Coleoptera</taxon>
        <taxon>Polyphaga</taxon>
        <taxon>Cucujiformia</taxon>
        <taxon>Coccinelloidea</taxon>
        <taxon>Coccinellidae</taxon>
        <taxon>Scymninae</taxon>
        <taxon>Scymnini</taxon>
        <taxon>Cryptolaemus</taxon>
    </lineage>
</organism>
<accession>A0ABD2NPY0</accession>
<feature type="region of interest" description="Disordered" evidence="1">
    <location>
        <begin position="99"/>
        <end position="163"/>
    </location>
</feature>
<feature type="signal peptide" evidence="2">
    <location>
        <begin position="1"/>
        <end position="22"/>
    </location>
</feature>
<proteinExistence type="predicted"/>
<evidence type="ECO:0000256" key="2">
    <source>
        <dbReference type="SAM" id="SignalP"/>
    </source>
</evidence>
<keyword evidence="4" id="KW-1185">Reference proteome</keyword>
<feature type="compositionally biased region" description="Basic residues" evidence="1">
    <location>
        <begin position="146"/>
        <end position="159"/>
    </location>
</feature>
<evidence type="ECO:0000313" key="4">
    <source>
        <dbReference type="Proteomes" id="UP001516400"/>
    </source>
</evidence>
<comment type="caution">
    <text evidence="3">The sequence shown here is derived from an EMBL/GenBank/DDBJ whole genome shotgun (WGS) entry which is preliminary data.</text>
</comment>
<feature type="compositionally biased region" description="Acidic residues" evidence="1">
    <location>
        <begin position="110"/>
        <end position="130"/>
    </location>
</feature>
<protein>
    <submittedName>
        <fullName evidence="3">Uncharacterized protein</fullName>
    </submittedName>
</protein>
<evidence type="ECO:0000256" key="1">
    <source>
        <dbReference type="SAM" id="MobiDB-lite"/>
    </source>
</evidence>
<dbReference type="AlphaFoldDB" id="A0ABD2NPY0"/>
<evidence type="ECO:0000313" key="3">
    <source>
        <dbReference type="EMBL" id="KAL3280675.1"/>
    </source>
</evidence>
<dbReference type="Proteomes" id="UP001516400">
    <property type="component" value="Unassembled WGS sequence"/>
</dbReference>
<feature type="chain" id="PRO_5044889679" evidence="2">
    <location>
        <begin position="23"/>
        <end position="186"/>
    </location>
</feature>
<dbReference type="EMBL" id="JABFTP020000144">
    <property type="protein sequence ID" value="KAL3280675.1"/>
    <property type="molecule type" value="Genomic_DNA"/>
</dbReference>
<name>A0ABD2NPY0_9CUCU</name>
<feature type="compositionally biased region" description="Low complexity" evidence="1">
    <location>
        <begin position="136"/>
        <end position="145"/>
    </location>
</feature>
<gene>
    <name evidence="3" type="ORF">HHI36_003912</name>
</gene>
<feature type="compositionally biased region" description="Gly residues" evidence="1">
    <location>
        <begin position="99"/>
        <end position="108"/>
    </location>
</feature>